<evidence type="ECO:0000256" key="2">
    <source>
        <dbReference type="ARBA" id="ARBA00004613"/>
    </source>
</evidence>
<keyword evidence="10 14" id="KW-0862">Zinc</keyword>
<dbReference type="SUPFAM" id="SSF55486">
    <property type="entry name" value="Metalloproteases ('zincins'), catalytic domain"/>
    <property type="match status" value="1"/>
</dbReference>
<feature type="active site" evidence="13">
    <location>
        <position position="300"/>
    </location>
</feature>
<keyword evidence="8 15" id="KW-0732">Signal</keyword>
<keyword evidence="12" id="KW-0865">Zymogen</keyword>
<comment type="similarity">
    <text evidence="3 15">Belongs to the peptidase M35 family.</text>
</comment>
<dbReference type="Pfam" id="PF02102">
    <property type="entry name" value="Peptidase_M35"/>
    <property type="match status" value="1"/>
</dbReference>
<evidence type="ECO:0000256" key="15">
    <source>
        <dbReference type="RuleBase" id="RU361126"/>
    </source>
</evidence>
<comment type="cofactor">
    <cofactor evidence="14 15">
        <name>Zn(2+)</name>
        <dbReference type="ChEBI" id="CHEBI:29105"/>
    </cofactor>
    <text evidence="14 15">Binds 1 zinc ion per subunit.</text>
</comment>
<dbReference type="CDD" id="cd11008">
    <property type="entry name" value="M35_deuterolysin_like"/>
    <property type="match status" value="1"/>
</dbReference>
<comment type="function">
    <text evidence="15">Secreted metalloproteinase that allows assimilation of proteinaceous substrates. Shows high activities on basic nuclear substrates such as histone and protamine.</text>
</comment>
<dbReference type="GO" id="GO:0005576">
    <property type="term" value="C:extracellular region"/>
    <property type="evidence" value="ECO:0007669"/>
    <property type="project" value="UniProtKB-SubCell"/>
</dbReference>
<comment type="catalytic activity">
    <reaction evidence="1 15">
        <text>Preferential cleavage of bonds with hydrophobic residues in P1'. Also 3-Asn-|-Gln-4 and 8-Gly-|-Ser-9 bonds in insulin B chain.</text>
        <dbReference type="EC" id="3.4.24.39"/>
    </reaction>
</comment>
<dbReference type="GO" id="GO:0006508">
    <property type="term" value="P:proteolysis"/>
    <property type="evidence" value="ECO:0007669"/>
    <property type="project" value="UniProtKB-KW"/>
</dbReference>
<keyword evidence="9 15" id="KW-0378">Hydrolase</keyword>
<evidence type="ECO:0000256" key="9">
    <source>
        <dbReference type="ARBA" id="ARBA00022801"/>
    </source>
</evidence>
<protein>
    <recommendedName>
        <fullName evidence="15">Neutral protease 2</fullName>
        <ecNumber evidence="15">3.4.24.39</ecNumber>
    </recommendedName>
    <alternativeName>
        <fullName evidence="15">Deuterolysin</fullName>
    </alternativeName>
</protein>
<evidence type="ECO:0000256" key="13">
    <source>
        <dbReference type="PIRSR" id="PIRSR601384-1"/>
    </source>
</evidence>
<dbReference type="EMBL" id="JASWJB010000070">
    <property type="protein sequence ID" value="KAK2601778.1"/>
    <property type="molecule type" value="Genomic_DNA"/>
</dbReference>
<proteinExistence type="inferred from homology"/>
<dbReference type="AlphaFoldDB" id="A0AAJ0CV24"/>
<evidence type="ECO:0000256" key="5">
    <source>
        <dbReference type="ARBA" id="ARBA00022670"/>
    </source>
</evidence>
<dbReference type="InterPro" id="IPR024079">
    <property type="entry name" value="MetalloPept_cat_dom_sf"/>
</dbReference>
<name>A0AAJ0CV24_9HYPO</name>
<reference evidence="17" key="1">
    <citation type="submission" date="2023-06" db="EMBL/GenBank/DDBJ databases">
        <title>Conoideocrella luteorostrata (Hypocreales: Clavicipitaceae), a potential biocontrol fungus for elongate hemlock scale in United States Christmas tree production areas.</title>
        <authorList>
            <person name="Barrett H."/>
            <person name="Lovett B."/>
            <person name="Macias A.M."/>
            <person name="Stajich J.E."/>
            <person name="Kasson M.T."/>
        </authorList>
    </citation>
    <scope>NUCLEOTIDE SEQUENCE</scope>
    <source>
        <strain evidence="17">ARSEF 14590</strain>
    </source>
</reference>
<feature type="binding site" evidence="14">
    <location>
        <position position="303"/>
    </location>
    <ligand>
        <name>Zn(2+)</name>
        <dbReference type="ChEBI" id="CHEBI:29105"/>
        <note>catalytic</note>
    </ligand>
</feature>
<evidence type="ECO:0000313" key="17">
    <source>
        <dbReference type="EMBL" id="KAK2601778.1"/>
    </source>
</evidence>
<dbReference type="InterPro" id="IPR029463">
    <property type="entry name" value="Lys_MEP"/>
</dbReference>
<feature type="binding site" evidence="14">
    <location>
        <position position="312"/>
    </location>
    <ligand>
        <name>Zn(2+)</name>
        <dbReference type="ChEBI" id="CHEBI:29105"/>
        <note>catalytic</note>
    </ligand>
</feature>
<dbReference type="EC" id="3.4.24.39" evidence="15"/>
<keyword evidence="18" id="KW-1185">Reference proteome</keyword>
<organism evidence="17 18">
    <name type="scientific">Conoideocrella luteorostrata</name>
    <dbReference type="NCBI Taxonomy" id="1105319"/>
    <lineage>
        <taxon>Eukaryota</taxon>
        <taxon>Fungi</taxon>
        <taxon>Dikarya</taxon>
        <taxon>Ascomycota</taxon>
        <taxon>Pezizomycotina</taxon>
        <taxon>Sordariomycetes</taxon>
        <taxon>Hypocreomycetidae</taxon>
        <taxon>Hypocreales</taxon>
        <taxon>Clavicipitaceae</taxon>
        <taxon>Conoideocrella</taxon>
    </lineage>
</organism>
<evidence type="ECO:0000313" key="18">
    <source>
        <dbReference type="Proteomes" id="UP001251528"/>
    </source>
</evidence>
<keyword evidence="4 15" id="KW-0964">Secreted</keyword>
<keyword evidence="11 15" id="KW-0482">Metalloprotease</keyword>
<keyword evidence="6 15" id="KW-0165">Cleavage on pair of basic residues</keyword>
<comment type="caution">
    <text evidence="17">The sequence shown here is derived from an EMBL/GenBank/DDBJ whole genome shotgun (WGS) entry which is preliminary data.</text>
</comment>
<evidence type="ECO:0000256" key="12">
    <source>
        <dbReference type="ARBA" id="ARBA00023145"/>
    </source>
</evidence>
<keyword evidence="7 14" id="KW-0479">Metal-binding</keyword>
<dbReference type="Gene3D" id="2.60.40.2970">
    <property type="match status" value="1"/>
</dbReference>
<evidence type="ECO:0000256" key="10">
    <source>
        <dbReference type="ARBA" id="ARBA00022833"/>
    </source>
</evidence>
<dbReference type="SMART" id="SM01351">
    <property type="entry name" value="Aspzincin_M35"/>
    <property type="match status" value="1"/>
</dbReference>
<dbReference type="PANTHER" id="PTHR37016">
    <property type="match status" value="1"/>
</dbReference>
<dbReference type="PRINTS" id="PR00768">
    <property type="entry name" value="DEUTEROLYSIN"/>
</dbReference>
<feature type="chain" id="PRO_5042314176" description="Neutral protease 2" evidence="15">
    <location>
        <begin position="17"/>
        <end position="347"/>
    </location>
</feature>
<evidence type="ECO:0000256" key="3">
    <source>
        <dbReference type="ARBA" id="ARBA00010279"/>
    </source>
</evidence>
<feature type="signal peptide" evidence="15">
    <location>
        <begin position="1"/>
        <end position="16"/>
    </location>
</feature>
<evidence type="ECO:0000256" key="8">
    <source>
        <dbReference type="ARBA" id="ARBA00022729"/>
    </source>
</evidence>
<dbReference type="InterPro" id="IPR050414">
    <property type="entry name" value="Fungal_M35_metalloproteases"/>
</dbReference>
<dbReference type="Gene3D" id="3.40.390.10">
    <property type="entry name" value="Collagenase (Catalytic Domain)"/>
    <property type="match status" value="1"/>
</dbReference>
<evidence type="ECO:0000256" key="7">
    <source>
        <dbReference type="ARBA" id="ARBA00022723"/>
    </source>
</evidence>
<dbReference type="PANTHER" id="PTHR37016:SF3">
    <property type="entry name" value="NEUTRAL PROTEASE 2-RELATED"/>
    <property type="match status" value="1"/>
</dbReference>
<dbReference type="InterPro" id="IPR001384">
    <property type="entry name" value="Peptidase_M35"/>
</dbReference>
<evidence type="ECO:0000256" key="1">
    <source>
        <dbReference type="ARBA" id="ARBA00001187"/>
    </source>
</evidence>
<feature type="domain" description="Lysine-specific metallo-endopeptidase" evidence="16">
    <location>
        <begin position="202"/>
        <end position="341"/>
    </location>
</feature>
<gene>
    <name evidence="17" type="ORF">QQS21_004662</name>
</gene>
<dbReference type="GO" id="GO:0004222">
    <property type="term" value="F:metalloendopeptidase activity"/>
    <property type="evidence" value="ECO:0007669"/>
    <property type="project" value="InterPro"/>
</dbReference>
<keyword evidence="5 15" id="KW-0645">Protease</keyword>
<comment type="subcellular location">
    <subcellularLocation>
        <location evidence="2 15">Secreted</location>
    </subcellularLocation>
</comment>
<evidence type="ECO:0000256" key="11">
    <source>
        <dbReference type="ARBA" id="ARBA00023049"/>
    </source>
</evidence>
<dbReference type="Proteomes" id="UP001251528">
    <property type="component" value="Unassembled WGS sequence"/>
</dbReference>
<accession>A0AAJ0CV24</accession>
<dbReference type="GO" id="GO:0046872">
    <property type="term" value="F:metal ion binding"/>
    <property type="evidence" value="ECO:0007669"/>
    <property type="project" value="UniProtKB-KW"/>
</dbReference>
<evidence type="ECO:0000256" key="14">
    <source>
        <dbReference type="PIRSR" id="PIRSR601384-2"/>
    </source>
</evidence>
<evidence type="ECO:0000256" key="4">
    <source>
        <dbReference type="ARBA" id="ARBA00022525"/>
    </source>
</evidence>
<sequence>MKFFASVATIATLAAAAPKARFTTSLDVKLELQENSRVKATVTNPGQESLKVLKTGSILDASPVQKVSVSNIDGAATFQGIKVYIGPHADESAFQEIPAGKSVEVTFDIAEIFDLSTGGKYNIYSSGNIRYAEGGDIDKLRSVSFESNKLHANVDGTLAAAALSSFHQNMKRATINSDCTGSRRQALETARQNTYNIAVKAAEAARSGPAKKMTEYFESASQNTRSIVAGTFSKMAQLYSSQSGKPDIYCRDIGNYCSGGVVAYTLPPQNNIVYCSAWFSYPALNSACRQVDQAHISVHESTHLSLTKGTDDYGTYGYENSIALPASQNINHADTYAYFAHDTLSGC</sequence>
<feature type="binding site" evidence="14">
    <location>
        <position position="299"/>
    </location>
    <ligand>
        <name>Zn(2+)</name>
        <dbReference type="ChEBI" id="CHEBI:29105"/>
        <note>catalytic</note>
    </ligand>
</feature>
<evidence type="ECO:0000259" key="16">
    <source>
        <dbReference type="SMART" id="SM01351"/>
    </source>
</evidence>
<evidence type="ECO:0000256" key="6">
    <source>
        <dbReference type="ARBA" id="ARBA00022685"/>
    </source>
</evidence>